<proteinExistence type="predicted"/>
<reference evidence="1" key="1">
    <citation type="submission" date="2014-11" db="EMBL/GenBank/DDBJ databases">
        <authorList>
            <person name="Amaro Gonzalez C."/>
        </authorList>
    </citation>
    <scope>NUCLEOTIDE SEQUENCE</scope>
</reference>
<sequence length="48" mass="5854">MNLQGKIQDFSWNYKNGSMFPLRKRDKLRTATLRIKYPIRQNLVRLPF</sequence>
<evidence type="ECO:0000313" key="1">
    <source>
        <dbReference type="EMBL" id="JAH92802.1"/>
    </source>
</evidence>
<dbReference type="AlphaFoldDB" id="A0A0E9WR16"/>
<protein>
    <submittedName>
        <fullName evidence="1">Uncharacterized protein</fullName>
    </submittedName>
</protein>
<name>A0A0E9WR16_ANGAN</name>
<reference evidence="1" key="2">
    <citation type="journal article" date="2015" name="Fish Shellfish Immunol.">
        <title>Early steps in the European eel (Anguilla anguilla)-Vibrio vulnificus interaction in the gills: Role of the RtxA13 toxin.</title>
        <authorList>
            <person name="Callol A."/>
            <person name="Pajuelo D."/>
            <person name="Ebbesson L."/>
            <person name="Teles M."/>
            <person name="MacKenzie S."/>
            <person name="Amaro C."/>
        </authorList>
    </citation>
    <scope>NUCLEOTIDE SEQUENCE</scope>
</reference>
<accession>A0A0E9WR16</accession>
<organism evidence="1">
    <name type="scientific">Anguilla anguilla</name>
    <name type="common">European freshwater eel</name>
    <name type="synonym">Muraena anguilla</name>
    <dbReference type="NCBI Taxonomy" id="7936"/>
    <lineage>
        <taxon>Eukaryota</taxon>
        <taxon>Metazoa</taxon>
        <taxon>Chordata</taxon>
        <taxon>Craniata</taxon>
        <taxon>Vertebrata</taxon>
        <taxon>Euteleostomi</taxon>
        <taxon>Actinopterygii</taxon>
        <taxon>Neopterygii</taxon>
        <taxon>Teleostei</taxon>
        <taxon>Anguilliformes</taxon>
        <taxon>Anguillidae</taxon>
        <taxon>Anguilla</taxon>
    </lineage>
</organism>
<dbReference type="EMBL" id="GBXM01015775">
    <property type="protein sequence ID" value="JAH92802.1"/>
    <property type="molecule type" value="Transcribed_RNA"/>
</dbReference>